<reference evidence="6" key="1">
    <citation type="submission" date="2020-09" db="EMBL/GenBank/DDBJ databases">
        <title>A novel bacterium of genus Paenibacillus, isolated from South China Sea.</title>
        <authorList>
            <person name="Huang H."/>
            <person name="Mo K."/>
            <person name="Hu Y."/>
        </authorList>
    </citation>
    <scope>NUCLEOTIDE SEQUENCE</scope>
    <source>
        <strain evidence="6">IB182496</strain>
    </source>
</reference>
<dbReference type="RefSeq" id="WP_190920743.1">
    <property type="nucleotide sequence ID" value="NZ_JACXIZ010000043.1"/>
</dbReference>
<gene>
    <name evidence="6" type="ORF">IDH44_20790</name>
</gene>
<protein>
    <submittedName>
        <fullName evidence="6">Methyltransferase domain-containing protein</fullName>
    </submittedName>
</protein>
<comment type="caution">
    <text evidence="6">The sequence shown here is derived from an EMBL/GenBank/DDBJ whole genome shotgun (WGS) entry which is preliminary data.</text>
</comment>
<dbReference type="InterPro" id="IPR013216">
    <property type="entry name" value="Methyltransf_11"/>
</dbReference>
<keyword evidence="2" id="KW-0808">Transferase</keyword>
<dbReference type="PANTHER" id="PTHR43464">
    <property type="entry name" value="METHYLTRANSFERASE"/>
    <property type="match status" value="1"/>
</dbReference>
<dbReference type="Pfam" id="PF08241">
    <property type="entry name" value="Methyltransf_11"/>
    <property type="match status" value="1"/>
</dbReference>
<dbReference type="GO" id="GO:0032259">
    <property type="term" value="P:methylation"/>
    <property type="evidence" value="ECO:0007669"/>
    <property type="project" value="UniProtKB-KW"/>
</dbReference>
<evidence type="ECO:0000256" key="4">
    <source>
        <dbReference type="SAM" id="MobiDB-lite"/>
    </source>
</evidence>
<dbReference type="PANTHER" id="PTHR43464:SF19">
    <property type="entry name" value="UBIQUINONE BIOSYNTHESIS O-METHYLTRANSFERASE, MITOCHONDRIAL"/>
    <property type="match status" value="1"/>
</dbReference>
<proteinExistence type="predicted"/>
<keyword evidence="1 6" id="KW-0489">Methyltransferase</keyword>
<dbReference type="Gene3D" id="3.40.50.150">
    <property type="entry name" value="Vaccinia Virus protein VP39"/>
    <property type="match status" value="2"/>
</dbReference>
<dbReference type="Pfam" id="PF13489">
    <property type="entry name" value="Methyltransf_23"/>
    <property type="match status" value="1"/>
</dbReference>
<dbReference type="GO" id="GO:0008757">
    <property type="term" value="F:S-adenosylmethionine-dependent methyltransferase activity"/>
    <property type="evidence" value="ECO:0007669"/>
    <property type="project" value="InterPro"/>
</dbReference>
<evidence type="ECO:0000256" key="3">
    <source>
        <dbReference type="ARBA" id="ARBA00022691"/>
    </source>
</evidence>
<evidence type="ECO:0000259" key="5">
    <source>
        <dbReference type="Pfam" id="PF08241"/>
    </source>
</evidence>
<evidence type="ECO:0000313" key="6">
    <source>
        <dbReference type="EMBL" id="MBD2847635.1"/>
    </source>
</evidence>
<sequence>MTSAQAQKEVWDRLWSNGVNYSWDALSQTIYDKLQAIVGEPEGRSFLEAGSGTGKISLRLGREGATVLLVDYSEQAIDNSRGAFARAGVRASFVQSDIRSIPLPDAAVDVAWNAGVLEHFDDTEKVRIVREMARVTKPGGHVIILTPCAACLPYRIGKAYAEQQGSWPYGIENPVASLGDVCAAGGVELIEESSIGFTDGLAFLDFIGGAQPVKQALQEWYAELSEEERSAFPGYLLVSAARTPIAAERADEPSAATEQAPRPDAKTQRADEPIAEGSSLPDQTAASRAEAALRGLALSEALERLREVQETLSRYHKARAGGSHYLEAYREQEASYWLPLLPILDALLARPGARVLDVGAAYGTLILYSALAGASCRAVDTTDAYWSPELEREHGIGWSRCNIEADELPGDEPCDIILFTEVLEQLRYNPIPVLRKLTDRLTPGGSLLLSTPWKRYFAPNQASPDLLEMPLYSADTPPETIGKFYSSDELYALAGACGLAVPTLQIYNGRLLAWLKKA</sequence>
<dbReference type="EMBL" id="JACXIZ010000043">
    <property type="protein sequence ID" value="MBD2847635.1"/>
    <property type="molecule type" value="Genomic_DNA"/>
</dbReference>
<dbReference type="AlphaFoldDB" id="A0A927GU03"/>
<evidence type="ECO:0000256" key="1">
    <source>
        <dbReference type="ARBA" id="ARBA00022603"/>
    </source>
</evidence>
<dbReference type="Proteomes" id="UP000621560">
    <property type="component" value="Unassembled WGS sequence"/>
</dbReference>
<name>A0A927GU03_9BACL</name>
<accession>A0A927GU03</accession>
<feature type="compositionally biased region" description="Basic and acidic residues" evidence="4">
    <location>
        <begin position="261"/>
        <end position="272"/>
    </location>
</feature>
<organism evidence="6 7">
    <name type="scientific">Paenibacillus sabuli</name>
    <dbReference type="NCBI Taxonomy" id="2772509"/>
    <lineage>
        <taxon>Bacteria</taxon>
        <taxon>Bacillati</taxon>
        <taxon>Bacillota</taxon>
        <taxon>Bacilli</taxon>
        <taxon>Bacillales</taxon>
        <taxon>Paenibacillaceae</taxon>
        <taxon>Paenibacillus</taxon>
    </lineage>
</organism>
<evidence type="ECO:0000256" key="2">
    <source>
        <dbReference type="ARBA" id="ARBA00022679"/>
    </source>
</evidence>
<dbReference type="CDD" id="cd02440">
    <property type="entry name" value="AdoMet_MTases"/>
    <property type="match status" value="2"/>
</dbReference>
<keyword evidence="7" id="KW-1185">Reference proteome</keyword>
<keyword evidence="3" id="KW-0949">S-adenosyl-L-methionine</keyword>
<dbReference type="InterPro" id="IPR029063">
    <property type="entry name" value="SAM-dependent_MTases_sf"/>
</dbReference>
<feature type="region of interest" description="Disordered" evidence="4">
    <location>
        <begin position="247"/>
        <end position="284"/>
    </location>
</feature>
<feature type="domain" description="Methyltransferase type 11" evidence="5">
    <location>
        <begin position="47"/>
        <end position="144"/>
    </location>
</feature>
<evidence type="ECO:0000313" key="7">
    <source>
        <dbReference type="Proteomes" id="UP000621560"/>
    </source>
</evidence>
<dbReference type="SUPFAM" id="SSF53335">
    <property type="entry name" value="S-adenosyl-L-methionine-dependent methyltransferases"/>
    <property type="match status" value="2"/>
</dbReference>